<name>A0A3P6CDJ9_BRACM</name>
<dbReference type="AlphaFoldDB" id="A0A3P6CDJ9"/>
<dbReference type="Proteomes" id="UP000694005">
    <property type="component" value="Chromosome A02"/>
</dbReference>
<dbReference type="EMBL" id="LR031576">
    <property type="protein sequence ID" value="VDD12108.1"/>
    <property type="molecule type" value="Genomic_DNA"/>
</dbReference>
<dbReference type="Gramene" id="A02p47630.2_BraZ1">
    <property type="protein sequence ID" value="A02p47630.2_BraZ1.CDS"/>
    <property type="gene ID" value="A02g47630.2_BraZ1"/>
</dbReference>
<organism evidence="4">
    <name type="scientific">Brassica campestris</name>
    <name type="common">Field mustard</name>
    <dbReference type="NCBI Taxonomy" id="3711"/>
    <lineage>
        <taxon>Eukaryota</taxon>
        <taxon>Viridiplantae</taxon>
        <taxon>Streptophyta</taxon>
        <taxon>Embryophyta</taxon>
        <taxon>Tracheophyta</taxon>
        <taxon>Spermatophyta</taxon>
        <taxon>Magnoliopsida</taxon>
        <taxon>eudicotyledons</taxon>
        <taxon>Gunneridae</taxon>
        <taxon>Pentapetalae</taxon>
        <taxon>rosids</taxon>
        <taxon>malvids</taxon>
        <taxon>Brassicales</taxon>
        <taxon>Brassicaceae</taxon>
        <taxon>Brassiceae</taxon>
        <taxon>Brassica</taxon>
    </lineage>
</organism>
<evidence type="ECO:0000313" key="3">
    <source>
        <dbReference type="EMBL" id="CAG7906347.1"/>
    </source>
</evidence>
<feature type="non-terminal residue" evidence="4">
    <location>
        <position position="1"/>
    </location>
</feature>
<dbReference type="EMBL" id="LS974618">
    <property type="protein sequence ID" value="CAG7895811.1"/>
    <property type="molecule type" value="Genomic_DNA"/>
</dbReference>
<feature type="region of interest" description="Disordered" evidence="1">
    <location>
        <begin position="32"/>
        <end position="54"/>
    </location>
</feature>
<dbReference type="EMBL" id="LS974620">
    <property type="protein sequence ID" value="CAG7906347.1"/>
    <property type="molecule type" value="Genomic_DNA"/>
</dbReference>
<evidence type="ECO:0000256" key="1">
    <source>
        <dbReference type="SAM" id="MobiDB-lite"/>
    </source>
</evidence>
<dbReference type="Gramene" id="A04p12480.2_BraZ1">
    <property type="protein sequence ID" value="A04p12480.2_BraZ1.CDS"/>
    <property type="gene ID" value="A04g12480.2_BraZ1"/>
</dbReference>
<dbReference type="Proteomes" id="UP000694005">
    <property type="component" value="Chromosome A04"/>
</dbReference>
<evidence type="ECO:0000313" key="2">
    <source>
        <dbReference type="EMBL" id="CAG7895811.1"/>
    </source>
</evidence>
<reference evidence="4" key="1">
    <citation type="submission" date="2018-11" db="EMBL/GenBank/DDBJ databases">
        <authorList>
            <consortium name="Genoscope - CEA"/>
            <person name="William W."/>
        </authorList>
    </citation>
    <scope>NUCLEOTIDE SEQUENCE</scope>
</reference>
<proteinExistence type="predicted"/>
<sequence length="89" mass="10271">EFAGNAKYTADELYVGMVFKDREEFKQHMAFTNELDDINPPSSRRPPGRPKKTRILSRGEYQTRGPRKRTVCGRCKRPGHNRATCKMAI</sequence>
<accession>A0A3P6CDJ9</accession>
<evidence type="ECO:0008006" key="5">
    <source>
        <dbReference type="Google" id="ProtNLM"/>
    </source>
</evidence>
<gene>
    <name evidence="4" type="ORF">BRAA04T16799Z</name>
    <name evidence="2" type="ORF">BRAPAZ1V2_A02P47630.2</name>
    <name evidence="3" type="ORF">BRAPAZ1V2_A04P12480.2</name>
</gene>
<protein>
    <recommendedName>
        <fullName evidence="5">CCHC-type domain-containing protein</fullName>
    </recommendedName>
</protein>
<evidence type="ECO:0000313" key="4">
    <source>
        <dbReference type="EMBL" id="VDD12108.1"/>
    </source>
</evidence>